<dbReference type="Proteomes" id="UP001208689">
    <property type="component" value="Chromosome"/>
</dbReference>
<gene>
    <name evidence="2" type="ORF">NEF87_000999</name>
</gene>
<proteinExistence type="predicted"/>
<feature type="domain" description="Glyoxalase/fosfomycin resistance/dioxygenase" evidence="1">
    <location>
        <begin position="4"/>
        <end position="111"/>
    </location>
</feature>
<dbReference type="InterPro" id="IPR029068">
    <property type="entry name" value="Glyas_Bleomycin-R_OHBP_Dase"/>
</dbReference>
<name>A0ABY6HQG1_9ARCH</name>
<dbReference type="InterPro" id="IPR004360">
    <property type="entry name" value="Glyas_Fos-R_dOase_dom"/>
</dbReference>
<dbReference type="SUPFAM" id="SSF54593">
    <property type="entry name" value="Glyoxalase/Bleomycin resistance protein/Dihydroxybiphenyl dioxygenase"/>
    <property type="match status" value="1"/>
</dbReference>
<dbReference type="InterPro" id="IPR052164">
    <property type="entry name" value="Anthracycline_SecMetBiosynth"/>
</dbReference>
<dbReference type="PANTHER" id="PTHR33993">
    <property type="entry name" value="GLYOXALASE-RELATED"/>
    <property type="match status" value="1"/>
</dbReference>
<evidence type="ECO:0000313" key="2">
    <source>
        <dbReference type="EMBL" id="UYP44714.1"/>
    </source>
</evidence>
<dbReference type="Pfam" id="PF00903">
    <property type="entry name" value="Glyoxalase"/>
    <property type="match status" value="1"/>
</dbReference>
<keyword evidence="3" id="KW-1185">Reference proteome</keyword>
<dbReference type="Gene3D" id="3.10.180.10">
    <property type="entry name" value="2,3-Dihydroxybiphenyl 1,2-Dioxygenase, domain 1"/>
    <property type="match status" value="1"/>
</dbReference>
<dbReference type="PANTHER" id="PTHR33993:SF2">
    <property type="entry name" value="VOC DOMAIN-CONTAINING PROTEIN"/>
    <property type="match status" value="1"/>
</dbReference>
<reference evidence="2" key="1">
    <citation type="submission" date="2022-09" db="EMBL/GenBank/DDBJ databases">
        <title>Actin cytoskeleton and complex cell architecture in an #Asgard archaeon.</title>
        <authorList>
            <person name="Ponce Toledo R.I."/>
            <person name="Schleper C."/>
            <person name="Rodrigues Oliveira T."/>
            <person name="Wollweber F."/>
            <person name="Xu J."/>
            <person name="Rittmann S."/>
            <person name="Klingl A."/>
            <person name="Pilhofer M."/>
        </authorList>
    </citation>
    <scope>NUCLEOTIDE SEQUENCE</scope>
    <source>
        <strain evidence="2">B-35</strain>
    </source>
</reference>
<sequence>MNPISHFEINADDPIRAKLFYESVFQWKITKWEGQIEYWNIQTSEMEGKSIDGGLQKREDPLATIQNFITVPSIDEYVQKVKENGGQITTPKITIPSVGYCIYFKDTEGNTSGMMEWDKNAD</sequence>
<evidence type="ECO:0000313" key="3">
    <source>
        <dbReference type="Proteomes" id="UP001208689"/>
    </source>
</evidence>
<evidence type="ECO:0000259" key="1">
    <source>
        <dbReference type="Pfam" id="PF00903"/>
    </source>
</evidence>
<protein>
    <recommendedName>
        <fullName evidence="1">Glyoxalase/fosfomycin resistance/dioxygenase domain-containing protein</fullName>
    </recommendedName>
</protein>
<organism evidence="2 3">
    <name type="scientific">Candidatus Lokiarchaeum ossiferum</name>
    <dbReference type="NCBI Taxonomy" id="2951803"/>
    <lineage>
        <taxon>Archaea</taxon>
        <taxon>Promethearchaeati</taxon>
        <taxon>Promethearchaeota</taxon>
        <taxon>Promethearchaeia</taxon>
        <taxon>Promethearchaeales</taxon>
        <taxon>Promethearchaeaceae</taxon>
        <taxon>Candidatus Lokiarchaeum</taxon>
    </lineage>
</organism>
<dbReference type="EMBL" id="CP104013">
    <property type="protein sequence ID" value="UYP44714.1"/>
    <property type="molecule type" value="Genomic_DNA"/>
</dbReference>
<accession>A0ABY6HQG1</accession>